<accession>A0A163KC54</accession>
<dbReference type="GO" id="GO:0016791">
    <property type="term" value="F:phosphatase activity"/>
    <property type="evidence" value="ECO:0007669"/>
    <property type="project" value="TreeGrafter"/>
</dbReference>
<proteinExistence type="predicted"/>
<dbReference type="OrthoDB" id="512570at2"/>
<dbReference type="RefSeq" id="WP_063478684.1">
    <property type="nucleotide sequence ID" value="NZ_CP147845.1"/>
</dbReference>
<sequence>MKKIYVVRHCQAEGQAADAPLTREGVRQSHALAEFLSDKGIDHMVSSTYRRAYDTISPLADRMGIQIKRDERLMERVLSGKNVPAWREMLRRTYDDMDLCYEGGESSNRAMNRAVRVVEEILQSPSQNAVIVSHGNLISLLLKYYDNRIGFREWEALSNPDVYQLSFQQSDVPDIHRIWSP</sequence>
<dbReference type="GeneID" id="97557485"/>
<protein>
    <submittedName>
        <fullName evidence="1">Phosphoglycerate mutase</fullName>
    </submittedName>
</protein>
<dbReference type="InterPro" id="IPR050275">
    <property type="entry name" value="PGM_Phosphatase"/>
</dbReference>
<dbReference type="SMART" id="SM00855">
    <property type="entry name" value="PGAM"/>
    <property type="match status" value="1"/>
</dbReference>
<name>A0A163KC54_9BACL</name>
<keyword evidence="2" id="KW-1185">Reference proteome</keyword>
<dbReference type="Pfam" id="PF00300">
    <property type="entry name" value="His_Phos_1"/>
    <property type="match status" value="1"/>
</dbReference>
<dbReference type="InterPro" id="IPR013078">
    <property type="entry name" value="His_Pase_superF_clade-1"/>
</dbReference>
<dbReference type="PANTHER" id="PTHR48100:SF1">
    <property type="entry name" value="HISTIDINE PHOSPHATASE FAMILY PROTEIN-RELATED"/>
    <property type="match status" value="1"/>
</dbReference>
<evidence type="ECO:0000313" key="1">
    <source>
        <dbReference type="EMBL" id="KZS47125.1"/>
    </source>
</evidence>
<dbReference type="Proteomes" id="UP000076796">
    <property type="component" value="Unassembled WGS sequence"/>
</dbReference>
<dbReference type="PANTHER" id="PTHR48100">
    <property type="entry name" value="BROAD-SPECIFICITY PHOSPHATASE YOR283W-RELATED"/>
    <property type="match status" value="1"/>
</dbReference>
<dbReference type="InterPro" id="IPR029033">
    <property type="entry name" value="His_PPase_superfam"/>
</dbReference>
<gene>
    <name evidence="1" type="ORF">AWU65_14925</name>
</gene>
<comment type="caution">
    <text evidence="1">The sequence shown here is derived from an EMBL/GenBank/DDBJ whole genome shotgun (WGS) entry which is preliminary data.</text>
</comment>
<evidence type="ECO:0000313" key="2">
    <source>
        <dbReference type="Proteomes" id="UP000076796"/>
    </source>
</evidence>
<dbReference type="Gene3D" id="3.40.50.1240">
    <property type="entry name" value="Phosphoglycerate mutase-like"/>
    <property type="match status" value="1"/>
</dbReference>
<dbReference type="PIRSF" id="PIRSF000709">
    <property type="entry name" value="6PFK_2-Ptase"/>
    <property type="match status" value="1"/>
</dbReference>
<organism evidence="1 2">
    <name type="scientific">Paenibacillus glucanolyticus</name>
    <dbReference type="NCBI Taxonomy" id="59843"/>
    <lineage>
        <taxon>Bacteria</taxon>
        <taxon>Bacillati</taxon>
        <taxon>Bacillota</taxon>
        <taxon>Bacilli</taxon>
        <taxon>Bacillales</taxon>
        <taxon>Paenibacillaceae</taxon>
        <taxon>Paenibacillus</taxon>
    </lineage>
</organism>
<dbReference type="STRING" id="59843.A3958_14395"/>
<dbReference type="AlphaFoldDB" id="A0A163KC54"/>
<dbReference type="SUPFAM" id="SSF53254">
    <property type="entry name" value="Phosphoglycerate mutase-like"/>
    <property type="match status" value="1"/>
</dbReference>
<reference evidence="1" key="1">
    <citation type="journal article" date="2016" name="Genome Announc.">
        <title>Draft genomes of two strains of Paenibacillus glucanolyticus with capability to degrade lignocellulose.</title>
        <authorList>
            <person name="Mathews S.L."/>
            <person name="Pawlak J."/>
            <person name="Grunden A.M."/>
        </authorList>
    </citation>
    <scope>NUCLEOTIDE SEQUENCE [LARGE SCALE GENOMIC DNA]</scope>
    <source>
        <strain evidence="1">SLM1</strain>
    </source>
</reference>
<dbReference type="GO" id="GO:0005737">
    <property type="term" value="C:cytoplasm"/>
    <property type="evidence" value="ECO:0007669"/>
    <property type="project" value="TreeGrafter"/>
</dbReference>
<dbReference type="CDD" id="cd07067">
    <property type="entry name" value="HP_PGM_like"/>
    <property type="match status" value="1"/>
</dbReference>
<dbReference type="EMBL" id="LWMH01000001">
    <property type="protein sequence ID" value="KZS47125.1"/>
    <property type="molecule type" value="Genomic_DNA"/>
</dbReference>